<evidence type="ECO:0000313" key="2">
    <source>
        <dbReference type="Proteomes" id="UP000001075"/>
    </source>
</evidence>
<dbReference type="GO" id="GO:0003824">
    <property type="term" value="F:catalytic activity"/>
    <property type="evidence" value="ECO:0007669"/>
    <property type="project" value="InterPro"/>
</dbReference>
<dbReference type="STRING" id="10029.G3H560"/>
<gene>
    <name evidence="1" type="ORF">I79_005431</name>
</gene>
<protein>
    <submittedName>
        <fullName evidence="1">Alpha-mannosidase 2</fullName>
    </submittedName>
</protein>
<dbReference type="InParanoid" id="G3H560"/>
<reference evidence="2" key="1">
    <citation type="journal article" date="2011" name="Nat. Biotechnol.">
        <title>The genomic sequence of the Chinese hamster ovary (CHO)-K1 cell line.</title>
        <authorList>
            <person name="Xu X."/>
            <person name="Nagarajan H."/>
            <person name="Lewis N.E."/>
            <person name="Pan S."/>
            <person name="Cai Z."/>
            <person name="Liu X."/>
            <person name="Chen W."/>
            <person name="Xie M."/>
            <person name="Wang W."/>
            <person name="Hammond S."/>
            <person name="Andersen M.R."/>
            <person name="Neff N."/>
            <person name="Passarelli B."/>
            <person name="Koh W."/>
            <person name="Fan H.C."/>
            <person name="Wang J."/>
            <person name="Gui Y."/>
            <person name="Lee K.H."/>
            <person name="Betenbaugh M.J."/>
            <person name="Quake S.R."/>
            <person name="Famili I."/>
            <person name="Palsson B.O."/>
            <person name="Wang J."/>
        </authorList>
    </citation>
    <scope>NUCLEOTIDE SEQUENCE [LARGE SCALE GENOMIC DNA]</scope>
    <source>
        <strain evidence="2">CHO K1 cell line</strain>
    </source>
</reference>
<organism evidence="1 2">
    <name type="scientific">Cricetulus griseus</name>
    <name type="common">Chinese hamster</name>
    <name type="synonym">Cricetulus barabensis griseus</name>
    <dbReference type="NCBI Taxonomy" id="10029"/>
    <lineage>
        <taxon>Eukaryota</taxon>
        <taxon>Metazoa</taxon>
        <taxon>Chordata</taxon>
        <taxon>Craniata</taxon>
        <taxon>Vertebrata</taxon>
        <taxon>Euteleostomi</taxon>
        <taxon>Mammalia</taxon>
        <taxon>Eutheria</taxon>
        <taxon>Euarchontoglires</taxon>
        <taxon>Glires</taxon>
        <taxon>Rodentia</taxon>
        <taxon>Myomorpha</taxon>
        <taxon>Muroidea</taxon>
        <taxon>Cricetidae</taxon>
        <taxon>Cricetinae</taxon>
        <taxon>Cricetulus</taxon>
    </lineage>
</organism>
<proteinExistence type="predicted"/>
<name>G3H560_CRIGR</name>
<accession>G3H560</accession>
<dbReference type="SUPFAM" id="SSF74650">
    <property type="entry name" value="Galactose mutarotase-like"/>
    <property type="match status" value="1"/>
</dbReference>
<evidence type="ECO:0000313" key="1">
    <source>
        <dbReference type="EMBL" id="EGW04033.1"/>
    </source>
</evidence>
<dbReference type="Proteomes" id="UP000001075">
    <property type="component" value="Unassembled WGS sequence"/>
</dbReference>
<dbReference type="InterPro" id="IPR011013">
    <property type="entry name" value="Gal_mutarotase_sf_dom"/>
</dbReference>
<dbReference type="GO" id="GO:0030246">
    <property type="term" value="F:carbohydrate binding"/>
    <property type="evidence" value="ECO:0007669"/>
    <property type="project" value="InterPro"/>
</dbReference>
<dbReference type="AlphaFoldDB" id="G3H560"/>
<dbReference type="EMBL" id="JH000153">
    <property type="protein sequence ID" value="EGW04033.1"/>
    <property type="molecule type" value="Genomic_DNA"/>
</dbReference>
<dbReference type="GO" id="GO:0005975">
    <property type="term" value="P:carbohydrate metabolic process"/>
    <property type="evidence" value="ECO:0007669"/>
    <property type="project" value="InterPro"/>
</dbReference>
<sequence>MSVPKLFNKFAVESLTPSSLSLMHSPPDAQNLSEVTLSPMEISTFRIRLR</sequence>